<proteinExistence type="predicted"/>
<sequence length="160" mass="17104">DQRCAVSLGHSGSPINGKSRRCRLGHVISCVQSQLIAWDMCTDHQGTDDQCALMICVAPAVPRVSVHQCQLSVLIHAMPVPQSMPHISVYQCTSMPHISAHLSCLSVSLISASQCHLSMPISATYQCCQSVPPIIASQCRLSVPVSAAYQCALVPPISAR</sequence>
<accession>A0ABN9G6R3</accession>
<name>A0ABN9G6R3_9NEOB</name>
<feature type="non-terminal residue" evidence="1">
    <location>
        <position position="1"/>
    </location>
</feature>
<dbReference type="EMBL" id="CATNWA010017972">
    <property type="protein sequence ID" value="CAI9604461.1"/>
    <property type="molecule type" value="Genomic_DNA"/>
</dbReference>
<gene>
    <name evidence="1" type="ORF">SPARVUS_LOCUS13463901</name>
</gene>
<evidence type="ECO:0000313" key="2">
    <source>
        <dbReference type="Proteomes" id="UP001162483"/>
    </source>
</evidence>
<reference evidence="1" key="1">
    <citation type="submission" date="2023-05" db="EMBL/GenBank/DDBJ databases">
        <authorList>
            <person name="Stuckert A."/>
        </authorList>
    </citation>
    <scope>NUCLEOTIDE SEQUENCE</scope>
</reference>
<feature type="non-terminal residue" evidence="1">
    <location>
        <position position="160"/>
    </location>
</feature>
<comment type="caution">
    <text evidence="1">The sequence shown here is derived from an EMBL/GenBank/DDBJ whole genome shotgun (WGS) entry which is preliminary data.</text>
</comment>
<protein>
    <submittedName>
        <fullName evidence="1">Uncharacterized protein</fullName>
    </submittedName>
</protein>
<organism evidence="1 2">
    <name type="scientific">Staurois parvus</name>
    <dbReference type="NCBI Taxonomy" id="386267"/>
    <lineage>
        <taxon>Eukaryota</taxon>
        <taxon>Metazoa</taxon>
        <taxon>Chordata</taxon>
        <taxon>Craniata</taxon>
        <taxon>Vertebrata</taxon>
        <taxon>Euteleostomi</taxon>
        <taxon>Amphibia</taxon>
        <taxon>Batrachia</taxon>
        <taxon>Anura</taxon>
        <taxon>Neobatrachia</taxon>
        <taxon>Ranoidea</taxon>
        <taxon>Ranidae</taxon>
        <taxon>Staurois</taxon>
    </lineage>
</organism>
<evidence type="ECO:0000313" key="1">
    <source>
        <dbReference type="EMBL" id="CAI9604461.1"/>
    </source>
</evidence>
<dbReference type="Proteomes" id="UP001162483">
    <property type="component" value="Unassembled WGS sequence"/>
</dbReference>
<keyword evidence="2" id="KW-1185">Reference proteome</keyword>